<sequence>MRKRTSQTGFRALVPTSHVRQLECLFGIIHPPQGNPTPVLLTTPILRFIACALSLHNEDNLLFPTSNPTSVRLWREILSLSASWVINFARFVPATFKYNHNNVDVQNARFCNITVTYTHPDTRTCSMSRRGSHPMINGMVSYKSPEAEDDKLDDGFYRNSLWAEPSVKAMPLPPQTQG</sequence>
<dbReference type="Proteomes" id="UP000254937">
    <property type="component" value="Unassembled WGS sequence"/>
</dbReference>
<proteinExistence type="predicted"/>
<evidence type="ECO:0000313" key="2">
    <source>
        <dbReference type="Proteomes" id="UP000254937"/>
    </source>
</evidence>
<name>A0A370PBY0_ASPPH</name>
<organism evidence="1 2">
    <name type="scientific">Aspergillus phoenicis ATCC 13157</name>
    <dbReference type="NCBI Taxonomy" id="1353007"/>
    <lineage>
        <taxon>Eukaryota</taxon>
        <taxon>Fungi</taxon>
        <taxon>Dikarya</taxon>
        <taxon>Ascomycota</taxon>
        <taxon>Pezizomycotina</taxon>
        <taxon>Eurotiomycetes</taxon>
        <taxon>Eurotiomycetidae</taxon>
        <taxon>Eurotiales</taxon>
        <taxon>Aspergillaceae</taxon>
        <taxon>Aspergillus</taxon>
    </lineage>
</organism>
<dbReference type="AlphaFoldDB" id="A0A370PBY0"/>
<evidence type="ECO:0000313" key="1">
    <source>
        <dbReference type="EMBL" id="RDK39696.1"/>
    </source>
</evidence>
<gene>
    <name evidence="1" type="ORF">M752DRAFT_296157</name>
</gene>
<reference evidence="1 2" key="1">
    <citation type="submission" date="2018-07" db="EMBL/GenBank/DDBJ databases">
        <title>Section-level genome sequencing of Aspergillus section Nigri to investigate inter- and intra-species variation.</title>
        <authorList>
            <consortium name="DOE Joint Genome Institute"/>
            <person name="Vesth T.C."/>
            <person name="Nybo J.L."/>
            <person name="Theobald S."/>
            <person name="Frisvad J.C."/>
            <person name="Larsen T.O."/>
            <person name="Nielsen K.F."/>
            <person name="Hoof J.B."/>
            <person name="Brandl J."/>
            <person name="Salamov A."/>
            <person name="Riley R."/>
            <person name="Gladden J.M."/>
            <person name="Phatale P."/>
            <person name="Nielsen M.T."/>
            <person name="Lyhne E.K."/>
            <person name="Kogle M.E."/>
            <person name="Strasser K."/>
            <person name="McDonnell E."/>
            <person name="Barry K."/>
            <person name="Clum A."/>
            <person name="Chen C."/>
            <person name="Nolan M."/>
            <person name="Sandor L."/>
            <person name="Kuo A."/>
            <person name="Lipzen A."/>
            <person name="Hainaut M."/>
            <person name="Drula E."/>
            <person name="Tsang A."/>
            <person name="Magnuson J.K."/>
            <person name="Henrissat B."/>
            <person name="Wiebenga A."/>
            <person name="Simmons B.A."/>
            <person name="Makela M.R."/>
            <person name="De vries R.P."/>
            <person name="Grigoriev I.V."/>
            <person name="Mortensen U.H."/>
            <person name="Baker S.E."/>
            <person name="Andersen M.R."/>
        </authorList>
    </citation>
    <scope>NUCLEOTIDE SEQUENCE [LARGE SCALE GENOMIC DNA]</scope>
    <source>
        <strain evidence="1 2">ATCC 13157</strain>
    </source>
</reference>
<accession>A0A370PBY0</accession>
<protein>
    <submittedName>
        <fullName evidence="1">Uncharacterized protein</fullName>
    </submittedName>
</protein>
<keyword evidence="2" id="KW-1185">Reference proteome</keyword>
<dbReference type="EMBL" id="KZ851860">
    <property type="protein sequence ID" value="RDK39696.1"/>
    <property type="molecule type" value="Genomic_DNA"/>
</dbReference>